<accession>A0A538U175</accession>
<reference evidence="10 11" key="1">
    <citation type="journal article" date="2019" name="Nat. Microbiol.">
        <title>Mediterranean grassland soil C-N compound turnover is dependent on rainfall and depth, and is mediated by genomically divergent microorganisms.</title>
        <authorList>
            <person name="Diamond S."/>
            <person name="Andeer P.F."/>
            <person name="Li Z."/>
            <person name="Crits-Christoph A."/>
            <person name="Burstein D."/>
            <person name="Anantharaman K."/>
            <person name="Lane K.R."/>
            <person name="Thomas B.C."/>
            <person name="Pan C."/>
            <person name="Northen T.R."/>
            <person name="Banfield J.F."/>
        </authorList>
    </citation>
    <scope>NUCLEOTIDE SEQUENCE [LARGE SCALE GENOMIC DNA]</scope>
    <source>
        <strain evidence="10">WS_11</strain>
    </source>
</reference>
<protein>
    <recommendedName>
        <fullName evidence="6 7">6-phosphogluconolactonase</fullName>
        <shortName evidence="7">6PGL</shortName>
        <ecNumber evidence="5 7">3.1.1.31</ecNumber>
    </recommendedName>
</protein>
<keyword evidence="7 10" id="KW-0378">Hydrolase</keyword>
<dbReference type="InterPro" id="IPR005900">
    <property type="entry name" value="6-phosphogluconolactonase_DevB"/>
</dbReference>
<comment type="catalytic activity">
    <reaction evidence="1 7">
        <text>6-phospho-D-glucono-1,5-lactone + H2O = 6-phospho-D-gluconate + H(+)</text>
        <dbReference type="Rhea" id="RHEA:12556"/>
        <dbReference type="ChEBI" id="CHEBI:15377"/>
        <dbReference type="ChEBI" id="CHEBI:15378"/>
        <dbReference type="ChEBI" id="CHEBI:57955"/>
        <dbReference type="ChEBI" id="CHEBI:58759"/>
        <dbReference type="EC" id="3.1.1.31"/>
    </reaction>
</comment>
<evidence type="ECO:0000313" key="10">
    <source>
        <dbReference type="EMBL" id="TMQ69647.1"/>
    </source>
</evidence>
<dbReference type="NCBIfam" id="TIGR01198">
    <property type="entry name" value="pgl"/>
    <property type="match status" value="1"/>
</dbReference>
<comment type="function">
    <text evidence="2 7">Hydrolysis of 6-phosphogluconolactone to 6-phosphogluconate.</text>
</comment>
<evidence type="ECO:0000313" key="11">
    <source>
        <dbReference type="Proteomes" id="UP000319771"/>
    </source>
</evidence>
<evidence type="ECO:0000256" key="2">
    <source>
        <dbReference type="ARBA" id="ARBA00002681"/>
    </source>
</evidence>
<dbReference type="CDD" id="cd01400">
    <property type="entry name" value="6PGL"/>
    <property type="match status" value="1"/>
</dbReference>
<comment type="similarity">
    <text evidence="4 7">Belongs to the glucosamine/galactosamine-6-phosphate isomerase family. 6-phosphogluconolactonase subfamily.</text>
</comment>
<evidence type="ECO:0000259" key="9">
    <source>
        <dbReference type="Pfam" id="PF01182"/>
    </source>
</evidence>
<evidence type="ECO:0000256" key="1">
    <source>
        <dbReference type="ARBA" id="ARBA00000832"/>
    </source>
</evidence>
<name>A0A538U175_UNCEI</name>
<dbReference type="InterPro" id="IPR037171">
    <property type="entry name" value="NagB/RpiA_transferase-like"/>
</dbReference>
<dbReference type="Gene3D" id="3.40.50.1360">
    <property type="match status" value="1"/>
</dbReference>
<evidence type="ECO:0000256" key="6">
    <source>
        <dbReference type="ARBA" id="ARBA00020337"/>
    </source>
</evidence>
<feature type="domain" description="Glucosamine/galactosamine-6-phosphate isomerase" evidence="9">
    <location>
        <begin position="53"/>
        <end position="260"/>
    </location>
</feature>
<dbReference type="PANTHER" id="PTHR11054">
    <property type="entry name" value="6-PHOSPHOGLUCONOLACTONASE"/>
    <property type="match status" value="1"/>
</dbReference>
<dbReference type="Pfam" id="PF01182">
    <property type="entry name" value="Glucosamine_iso"/>
    <property type="match status" value="1"/>
</dbReference>
<dbReference type="InterPro" id="IPR039104">
    <property type="entry name" value="6PGL"/>
</dbReference>
<evidence type="ECO:0000256" key="4">
    <source>
        <dbReference type="ARBA" id="ARBA00010662"/>
    </source>
</evidence>
<dbReference type="EMBL" id="VBPB01000293">
    <property type="protein sequence ID" value="TMQ69647.1"/>
    <property type="molecule type" value="Genomic_DNA"/>
</dbReference>
<dbReference type="Proteomes" id="UP000319771">
    <property type="component" value="Unassembled WGS sequence"/>
</dbReference>
<evidence type="ECO:0000256" key="3">
    <source>
        <dbReference type="ARBA" id="ARBA00004961"/>
    </source>
</evidence>
<comment type="caution">
    <text evidence="10">The sequence shown here is derived from an EMBL/GenBank/DDBJ whole genome shotgun (WGS) entry which is preliminary data.</text>
</comment>
<dbReference type="PANTHER" id="PTHR11054:SF0">
    <property type="entry name" value="6-PHOSPHOGLUCONOLACTONASE"/>
    <property type="match status" value="1"/>
</dbReference>
<organism evidence="10 11">
    <name type="scientific">Eiseniibacteriota bacterium</name>
    <dbReference type="NCBI Taxonomy" id="2212470"/>
    <lineage>
        <taxon>Bacteria</taxon>
        <taxon>Candidatus Eiseniibacteriota</taxon>
    </lineage>
</organism>
<dbReference type="EC" id="3.1.1.31" evidence="5 7"/>
<dbReference type="GO" id="GO:0006098">
    <property type="term" value="P:pentose-phosphate shunt"/>
    <property type="evidence" value="ECO:0007669"/>
    <property type="project" value="UniProtKB-UniPathway"/>
</dbReference>
<feature type="region of interest" description="Disordered" evidence="8">
    <location>
        <begin position="271"/>
        <end position="293"/>
    </location>
</feature>
<evidence type="ECO:0000256" key="5">
    <source>
        <dbReference type="ARBA" id="ARBA00013198"/>
    </source>
</evidence>
<comment type="pathway">
    <text evidence="3 7">Carbohydrate degradation; pentose phosphate pathway; D-ribulose 5-phosphate from D-glucose 6-phosphate (oxidative stage): step 2/3.</text>
</comment>
<sequence length="293" mass="31648">MANRRPGAEGGHARLRVRARDLGTERGGLESLAARRLAEPRHEDAVRIETLVDAEAVARAGASLTAEEARAAVAARGRFVVAFSGGRTPWQMLRALADEDMPWPAVYVVQVDERVALDGDPDRNLTHLRDSLLAHSPLRPEQVHAMPVESPDLEAASSRYALALRELAGTPAVLDLVHLGLGPDGHTASLVPGDRVLDVTATDVATTGVYQGRRRMTLTFPVLNRARRIVWLVTGRDKAEMLARLSNADASIPAGRVEQDRAVALADREAAARLADDRDRDSTGRADPRSLLA</sequence>
<evidence type="ECO:0000256" key="8">
    <source>
        <dbReference type="SAM" id="MobiDB-lite"/>
    </source>
</evidence>
<dbReference type="UniPathway" id="UPA00115">
    <property type="reaction ID" value="UER00409"/>
</dbReference>
<dbReference type="AlphaFoldDB" id="A0A538U175"/>
<dbReference type="GO" id="GO:0017057">
    <property type="term" value="F:6-phosphogluconolactonase activity"/>
    <property type="evidence" value="ECO:0007669"/>
    <property type="project" value="UniProtKB-UniRule"/>
</dbReference>
<dbReference type="GO" id="GO:0005975">
    <property type="term" value="P:carbohydrate metabolic process"/>
    <property type="evidence" value="ECO:0007669"/>
    <property type="project" value="UniProtKB-UniRule"/>
</dbReference>
<proteinExistence type="inferred from homology"/>
<dbReference type="InterPro" id="IPR006148">
    <property type="entry name" value="Glc/Gal-6P_isomerase"/>
</dbReference>
<dbReference type="SUPFAM" id="SSF100950">
    <property type="entry name" value="NagB/RpiA/CoA transferase-like"/>
    <property type="match status" value="1"/>
</dbReference>
<gene>
    <name evidence="7 10" type="primary">pgl</name>
    <name evidence="10" type="ORF">E6K81_14430</name>
</gene>
<evidence type="ECO:0000256" key="7">
    <source>
        <dbReference type="RuleBase" id="RU365095"/>
    </source>
</evidence>